<dbReference type="InterPro" id="IPR045857">
    <property type="entry name" value="O16G_dom_2"/>
</dbReference>
<dbReference type="GO" id="GO:0033934">
    <property type="term" value="F:glucan 1,4-alpha-maltotriohydrolase activity"/>
    <property type="evidence" value="ECO:0007669"/>
    <property type="project" value="TreeGrafter"/>
</dbReference>
<dbReference type="InterPro" id="IPR032091">
    <property type="entry name" value="Malt_amylase-like_C"/>
</dbReference>
<accession>A0A5C3MQ39</accession>
<organism evidence="6 7">
    <name type="scientific">Heliocybe sulcata</name>
    <dbReference type="NCBI Taxonomy" id="5364"/>
    <lineage>
        <taxon>Eukaryota</taxon>
        <taxon>Fungi</taxon>
        <taxon>Dikarya</taxon>
        <taxon>Basidiomycota</taxon>
        <taxon>Agaricomycotina</taxon>
        <taxon>Agaricomycetes</taxon>
        <taxon>Gloeophyllales</taxon>
        <taxon>Gloeophyllaceae</taxon>
        <taxon>Heliocybe</taxon>
    </lineage>
</organism>
<dbReference type="FunFam" id="3.20.20.80:FF:000064">
    <property type="entry name" value="Oligo-1,6-glucosidase"/>
    <property type="match status" value="1"/>
</dbReference>
<dbReference type="Pfam" id="PF16657">
    <property type="entry name" value="Malt_amylase_C"/>
    <property type="match status" value="1"/>
</dbReference>
<dbReference type="GO" id="GO:0004575">
    <property type="term" value="F:sucrose alpha-glucosidase activity"/>
    <property type="evidence" value="ECO:0007669"/>
    <property type="project" value="TreeGrafter"/>
</dbReference>
<dbReference type="Pfam" id="PF00128">
    <property type="entry name" value="Alpha-amylase"/>
    <property type="match status" value="1"/>
</dbReference>
<keyword evidence="3" id="KW-0326">Glycosidase</keyword>
<feature type="domain" description="Glycosyl hydrolase family 13 catalytic" evidence="5">
    <location>
        <begin position="21"/>
        <end position="453"/>
    </location>
</feature>
<protein>
    <submittedName>
        <fullName evidence="6">Glycoside hydrolase family 13 protein</fullName>
    </submittedName>
</protein>
<proteinExistence type="inferred from homology"/>
<dbReference type="InterPro" id="IPR006047">
    <property type="entry name" value="GH13_cat_dom"/>
</dbReference>
<dbReference type="GO" id="GO:0005987">
    <property type="term" value="P:sucrose catabolic process"/>
    <property type="evidence" value="ECO:0007669"/>
    <property type="project" value="TreeGrafter"/>
</dbReference>
<dbReference type="InterPro" id="IPR013780">
    <property type="entry name" value="Glyco_hydro_b"/>
</dbReference>
<evidence type="ECO:0000259" key="5">
    <source>
        <dbReference type="SMART" id="SM00642"/>
    </source>
</evidence>
<dbReference type="PANTHER" id="PTHR10357:SF232">
    <property type="entry name" value="GLYCOSYL HYDROLASE FAMILY 13 CATALYTIC DOMAIN-CONTAINING PROTEIN"/>
    <property type="match status" value="1"/>
</dbReference>
<dbReference type="EMBL" id="ML213524">
    <property type="protein sequence ID" value="TFK47404.1"/>
    <property type="molecule type" value="Genomic_DNA"/>
</dbReference>
<comment type="similarity">
    <text evidence="1">Belongs to the glycosyl hydrolase 13 family.</text>
</comment>
<dbReference type="Gene3D" id="2.60.40.1180">
    <property type="entry name" value="Golgi alpha-mannosidase II"/>
    <property type="match status" value="1"/>
</dbReference>
<sequence>MPTSADPPAPRAWWKEAVVYQIYPISFFDSNGDGFGDLNGILAKLDYLKDLGVDVLWLSPIYRSPLADMGYDIADYRGIDPRYGTLEDWDRLIAAVHERGMKLMMDLVVNHTSDEHEWFIQSRSDKDPSRNPKRDWYIWRPPKYDAQGNRQPPNNWKSVFQGSAWDYDEKTGEYYLHLYVTKQPDLNWENSAVRDAVFEMMEWWVDRGCDGFRMDVINIISKVDGLPEAPIVDPEEKYQPASAFFANGPRVHQYIREMNDRVLSRHDLITVGETPFTQNAQDLLPYVLPSRRELNMVFQFELMSIDSYIDPYGTDVPLIPRDWKLKDLKDVITRWQTFERDAGFWNAVFIENHDHSRSVSRFGNDTPEWRSLSAKLLALLEVTQSGTLYVYQGQEIGTKNAPPTWPLEEYKDVATLNFWNSVLERRRRESPGSDPDMSDVMDGIRRKARDHARMPMQWNDSSHAGFTSGTPWMRINDDYPEWNVAAQVASETSVWNFWKRAIEMRKRYAVLIYGDFTLLSSEHEQVFAYTRALGKSTALVLLNFHHAPVQFSLSEVAHLVGAAFVLGNYPDSDLEAATSTVTLRGYEGHLYIA</sequence>
<evidence type="ECO:0000256" key="4">
    <source>
        <dbReference type="ARBA" id="ARBA00026248"/>
    </source>
</evidence>
<dbReference type="FunFam" id="3.20.20.80:FF:000087">
    <property type="entry name" value="Oligo-1,6-glucosidase IMA1"/>
    <property type="match status" value="1"/>
</dbReference>
<dbReference type="STRING" id="5364.A0A5C3MQ39"/>
<dbReference type="GO" id="GO:0004574">
    <property type="term" value="F:oligo-1,6-glucosidase activity"/>
    <property type="evidence" value="ECO:0007669"/>
    <property type="project" value="TreeGrafter"/>
</dbReference>
<dbReference type="SUPFAM" id="SSF51011">
    <property type="entry name" value="Glycosyl hydrolase domain"/>
    <property type="match status" value="1"/>
</dbReference>
<gene>
    <name evidence="6" type="ORF">OE88DRAFT_1666171</name>
</gene>
<keyword evidence="7" id="KW-1185">Reference proteome</keyword>
<dbReference type="Gene3D" id="3.20.20.80">
    <property type="entry name" value="Glycosidases"/>
    <property type="match status" value="1"/>
</dbReference>
<dbReference type="SUPFAM" id="SSF51445">
    <property type="entry name" value="(Trans)glycosidases"/>
    <property type="match status" value="1"/>
</dbReference>
<dbReference type="CDD" id="cd11333">
    <property type="entry name" value="AmyAc_SI_OligoGlu_DGase"/>
    <property type="match status" value="1"/>
</dbReference>
<dbReference type="GO" id="GO:0000025">
    <property type="term" value="P:maltose catabolic process"/>
    <property type="evidence" value="ECO:0007669"/>
    <property type="project" value="TreeGrafter"/>
</dbReference>
<dbReference type="FunFam" id="3.90.400.10:FF:000004">
    <property type="entry name" value="Oligo-1,6-glucosidase"/>
    <property type="match status" value="1"/>
</dbReference>
<dbReference type="PANTHER" id="PTHR10357">
    <property type="entry name" value="ALPHA-AMYLASE FAMILY MEMBER"/>
    <property type="match status" value="1"/>
</dbReference>
<reference evidence="6 7" key="1">
    <citation type="journal article" date="2019" name="Nat. Ecol. Evol.">
        <title>Megaphylogeny resolves global patterns of mushroom evolution.</title>
        <authorList>
            <person name="Varga T."/>
            <person name="Krizsan K."/>
            <person name="Foldi C."/>
            <person name="Dima B."/>
            <person name="Sanchez-Garcia M."/>
            <person name="Sanchez-Ramirez S."/>
            <person name="Szollosi G.J."/>
            <person name="Szarkandi J.G."/>
            <person name="Papp V."/>
            <person name="Albert L."/>
            <person name="Andreopoulos W."/>
            <person name="Angelini C."/>
            <person name="Antonin V."/>
            <person name="Barry K.W."/>
            <person name="Bougher N.L."/>
            <person name="Buchanan P."/>
            <person name="Buyck B."/>
            <person name="Bense V."/>
            <person name="Catcheside P."/>
            <person name="Chovatia M."/>
            <person name="Cooper J."/>
            <person name="Damon W."/>
            <person name="Desjardin D."/>
            <person name="Finy P."/>
            <person name="Geml J."/>
            <person name="Haridas S."/>
            <person name="Hughes K."/>
            <person name="Justo A."/>
            <person name="Karasinski D."/>
            <person name="Kautmanova I."/>
            <person name="Kiss B."/>
            <person name="Kocsube S."/>
            <person name="Kotiranta H."/>
            <person name="LaButti K.M."/>
            <person name="Lechner B.E."/>
            <person name="Liimatainen K."/>
            <person name="Lipzen A."/>
            <person name="Lukacs Z."/>
            <person name="Mihaltcheva S."/>
            <person name="Morgado L.N."/>
            <person name="Niskanen T."/>
            <person name="Noordeloos M.E."/>
            <person name="Ohm R.A."/>
            <person name="Ortiz-Santana B."/>
            <person name="Ovrebo C."/>
            <person name="Racz N."/>
            <person name="Riley R."/>
            <person name="Savchenko A."/>
            <person name="Shiryaev A."/>
            <person name="Soop K."/>
            <person name="Spirin V."/>
            <person name="Szebenyi C."/>
            <person name="Tomsovsky M."/>
            <person name="Tulloss R.E."/>
            <person name="Uehling J."/>
            <person name="Grigoriev I.V."/>
            <person name="Vagvolgyi C."/>
            <person name="Papp T."/>
            <person name="Martin F.M."/>
            <person name="Miettinen O."/>
            <person name="Hibbett D.S."/>
            <person name="Nagy L.G."/>
        </authorList>
    </citation>
    <scope>NUCLEOTIDE SEQUENCE [LARGE SCALE GENOMIC DNA]</scope>
    <source>
        <strain evidence="6 7">OMC1185</strain>
    </source>
</reference>
<evidence type="ECO:0000256" key="1">
    <source>
        <dbReference type="ARBA" id="ARBA00008061"/>
    </source>
</evidence>
<dbReference type="InterPro" id="IPR017853">
    <property type="entry name" value="GH"/>
</dbReference>
<keyword evidence="2 6" id="KW-0378">Hydrolase</keyword>
<dbReference type="OrthoDB" id="1740265at2759"/>
<evidence type="ECO:0000313" key="7">
    <source>
        <dbReference type="Proteomes" id="UP000305948"/>
    </source>
</evidence>
<dbReference type="Gene3D" id="3.90.400.10">
    <property type="entry name" value="Oligo-1,6-glucosidase, Domain 2"/>
    <property type="match status" value="1"/>
</dbReference>
<name>A0A5C3MQ39_9AGAM</name>
<dbReference type="GO" id="GO:0004556">
    <property type="term" value="F:alpha-amylase activity"/>
    <property type="evidence" value="ECO:0007669"/>
    <property type="project" value="TreeGrafter"/>
</dbReference>
<dbReference type="AlphaFoldDB" id="A0A5C3MQ39"/>
<dbReference type="SMART" id="SM00642">
    <property type="entry name" value="Aamy"/>
    <property type="match status" value="1"/>
</dbReference>
<evidence type="ECO:0000256" key="2">
    <source>
        <dbReference type="ARBA" id="ARBA00022801"/>
    </source>
</evidence>
<evidence type="ECO:0000256" key="3">
    <source>
        <dbReference type="ARBA" id="ARBA00023295"/>
    </source>
</evidence>
<dbReference type="Proteomes" id="UP000305948">
    <property type="component" value="Unassembled WGS sequence"/>
</dbReference>
<keyword evidence="4" id="KW-0462">Maltose metabolism</keyword>
<evidence type="ECO:0000313" key="6">
    <source>
        <dbReference type="EMBL" id="TFK47404.1"/>
    </source>
</evidence>